<feature type="domain" description="ABC transmembrane type-1" evidence="8">
    <location>
        <begin position="75"/>
        <end position="287"/>
    </location>
</feature>
<proteinExistence type="inferred from homology"/>
<comment type="subcellular location">
    <subcellularLocation>
        <location evidence="1 7">Cell membrane</location>
        <topology evidence="1 7">Multi-pass membrane protein</topology>
    </subcellularLocation>
</comment>
<evidence type="ECO:0000313" key="9">
    <source>
        <dbReference type="EMBL" id="QPM69101.1"/>
    </source>
</evidence>
<dbReference type="SUPFAM" id="SSF161098">
    <property type="entry name" value="MetI-like"/>
    <property type="match status" value="1"/>
</dbReference>
<evidence type="ECO:0000256" key="5">
    <source>
        <dbReference type="ARBA" id="ARBA00022989"/>
    </source>
</evidence>
<evidence type="ECO:0000256" key="4">
    <source>
        <dbReference type="ARBA" id="ARBA00022692"/>
    </source>
</evidence>
<keyword evidence="3" id="KW-1003">Cell membrane</keyword>
<keyword evidence="5 7" id="KW-1133">Transmembrane helix</keyword>
<organism evidence="9 10">
    <name type="scientific">Atribacter laminatus</name>
    <dbReference type="NCBI Taxonomy" id="2847778"/>
    <lineage>
        <taxon>Bacteria</taxon>
        <taxon>Pseudomonadati</taxon>
        <taxon>Atribacterota</taxon>
        <taxon>Atribacteria</taxon>
        <taxon>Atribacterales</taxon>
        <taxon>Atribacteraceae</taxon>
        <taxon>Atribacter</taxon>
    </lineage>
</organism>
<feature type="transmembrane region" description="Helical" evidence="7">
    <location>
        <begin position="154"/>
        <end position="185"/>
    </location>
</feature>
<feature type="transmembrane region" description="Helical" evidence="7">
    <location>
        <begin position="112"/>
        <end position="134"/>
    </location>
</feature>
<dbReference type="PANTHER" id="PTHR43005:SF1">
    <property type="entry name" value="SPERMIDINE_PUTRESCINE TRANSPORT SYSTEM PERMEASE PROTEIN"/>
    <property type="match status" value="1"/>
</dbReference>
<accession>A0A7T1ANE4</accession>
<dbReference type="GO" id="GO:0005886">
    <property type="term" value="C:plasma membrane"/>
    <property type="evidence" value="ECO:0007669"/>
    <property type="project" value="UniProtKB-SubCell"/>
</dbReference>
<evidence type="ECO:0000259" key="8">
    <source>
        <dbReference type="PROSITE" id="PS50928"/>
    </source>
</evidence>
<keyword evidence="2 7" id="KW-0813">Transport</keyword>
<dbReference type="PANTHER" id="PTHR43005">
    <property type="entry name" value="BLR7065 PROTEIN"/>
    <property type="match status" value="1"/>
</dbReference>
<dbReference type="Gene3D" id="1.10.3720.10">
    <property type="entry name" value="MetI-like"/>
    <property type="match status" value="1"/>
</dbReference>
<reference evidence="9 10" key="1">
    <citation type="journal article" date="2021" name="Nat. Commun.">
        <title>Isolation of a member of the candidate phylum Atribacteria reveals a unique cell membrane structure.</title>
        <authorList>
            <person name="Taiki K."/>
            <person name="Nobu M.K."/>
            <person name="Kusada H."/>
            <person name="Meng X.-Y."/>
            <person name="Hosoki N."/>
            <person name="Uematsu K."/>
            <person name="Yoshioka H."/>
            <person name="Kamagata Y."/>
            <person name="Tamaki H."/>
        </authorList>
    </citation>
    <scope>NUCLEOTIDE SEQUENCE [LARGE SCALE GENOMIC DNA]</scope>
    <source>
        <strain evidence="9 10">RT761</strain>
    </source>
</reference>
<feature type="transmembrane region" description="Helical" evidence="7">
    <location>
        <begin position="206"/>
        <end position="228"/>
    </location>
</feature>
<dbReference type="KEGG" id="alam:RT761_02329"/>
<dbReference type="InterPro" id="IPR035906">
    <property type="entry name" value="MetI-like_sf"/>
</dbReference>
<dbReference type="Pfam" id="PF00528">
    <property type="entry name" value="BPD_transp_1"/>
    <property type="match status" value="1"/>
</dbReference>
<evidence type="ECO:0000256" key="6">
    <source>
        <dbReference type="ARBA" id="ARBA00023136"/>
    </source>
</evidence>
<evidence type="ECO:0000256" key="3">
    <source>
        <dbReference type="ARBA" id="ARBA00022475"/>
    </source>
</evidence>
<keyword evidence="10" id="KW-1185">Reference proteome</keyword>
<feature type="transmembrane region" description="Helical" evidence="7">
    <location>
        <begin position="77"/>
        <end position="100"/>
    </location>
</feature>
<keyword evidence="6 7" id="KW-0472">Membrane</keyword>
<comment type="similarity">
    <text evidence="7">Belongs to the binding-protein-dependent transport system permease family.</text>
</comment>
<dbReference type="PROSITE" id="PS50928">
    <property type="entry name" value="ABC_TM1"/>
    <property type="match status" value="1"/>
</dbReference>
<evidence type="ECO:0000313" key="10">
    <source>
        <dbReference type="Proteomes" id="UP000594463"/>
    </source>
</evidence>
<evidence type="ECO:0000256" key="1">
    <source>
        <dbReference type="ARBA" id="ARBA00004651"/>
    </source>
</evidence>
<dbReference type="AlphaFoldDB" id="A0A7T1ANE4"/>
<dbReference type="GO" id="GO:0055085">
    <property type="term" value="P:transmembrane transport"/>
    <property type="evidence" value="ECO:0007669"/>
    <property type="project" value="InterPro"/>
</dbReference>
<dbReference type="InterPro" id="IPR000515">
    <property type="entry name" value="MetI-like"/>
</dbReference>
<name>A0A7T1ANE4_ATRLM</name>
<protein>
    <submittedName>
        <fullName evidence="9">Trehalose transport system permease protein SugA</fullName>
    </submittedName>
</protein>
<feature type="transmembrane region" description="Helical" evidence="7">
    <location>
        <begin position="269"/>
        <end position="288"/>
    </location>
</feature>
<gene>
    <name evidence="9" type="primary">sugA_20</name>
    <name evidence="9" type="ORF">RT761_02329</name>
</gene>
<feature type="transmembrane region" description="Helical" evidence="7">
    <location>
        <begin position="20"/>
        <end position="42"/>
    </location>
</feature>
<dbReference type="EMBL" id="CP065383">
    <property type="protein sequence ID" value="QPM69101.1"/>
    <property type="molecule type" value="Genomic_DNA"/>
</dbReference>
<dbReference type="Proteomes" id="UP000594463">
    <property type="component" value="Chromosome"/>
</dbReference>
<evidence type="ECO:0000256" key="7">
    <source>
        <dbReference type="RuleBase" id="RU363032"/>
    </source>
</evidence>
<keyword evidence="4 7" id="KW-0812">Transmembrane</keyword>
<dbReference type="CDD" id="cd06261">
    <property type="entry name" value="TM_PBP2"/>
    <property type="match status" value="1"/>
</dbReference>
<sequence length="296" mass="33705">MSHAMLKNKNLLSRIPLYFWFLIPAFLIILFFLVYPMVYQIYLSFFSTTFYSKGSFVGLNNYIQVLKDKITHDSFKVTVSFVALSTLFEIAWGLVLAIVFNTITKGKKFLRGILIVPLMLTPVAVGSMWNLMFFPEGGVINTVFKAFSISQQTWLSSPISALFSLVLVEIWQYTPFTTLVLLAGLQSIPRELYEASNIDGASKFQSFRFITIPLLKSLIFLAILFNIMRQFKAFDIVYTVTKGGPGRATSVISFYIYQRAFRFYNISEAAALSFIVLIIVLIISNVFLKIFQSTTE</sequence>
<evidence type="ECO:0000256" key="2">
    <source>
        <dbReference type="ARBA" id="ARBA00022448"/>
    </source>
</evidence>